<dbReference type="GO" id="GO:0003677">
    <property type="term" value="F:DNA binding"/>
    <property type="evidence" value="ECO:0007669"/>
    <property type="project" value="InterPro"/>
</dbReference>
<dbReference type="PRINTS" id="PR00507">
    <property type="entry name" value="N12N6MTFRASE"/>
</dbReference>
<dbReference type="Pfam" id="PF02384">
    <property type="entry name" value="N6_Mtase"/>
    <property type="match status" value="1"/>
</dbReference>
<dbReference type="EMBL" id="BARW01007000">
    <property type="protein sequence ID" value="GAI83506.1"/>
    <property type="molecule type" value="Genomic_DNA"/>
</dbReference>
<reference evidence="3" key="1">
    <citation type="journal article" date="2014" name="Front. Microbiol.">
        <title>High frequency of phylogenetically diverse reductive dehalogenase-homologous genes in deep subseafloor sedimentary metagenomes.</title>
        <authorList>
            <person name="Kawai M."/>
            <person name="Futagami T."/>
            <person name="Toyoda A."/>
            <person name="Takaki Y."/>
            <person name="Nishi S."/>
            <person name="Hori S."/>
            <person name="Arai W."/>
            <person name="Tsubouchi T."/>
            <person name="Morono Y."/>
            <person name="Uchiyama I."/>
            <person name="Ito T."/>
            <person name="Fujiyama A."/>
            <person name="Inagaki F."/>
            <person name="Takami H."/>
        </authorList>
    </citation>
    <scope>NUCLEOTIDE SEQUENCE</scope>
    <source>
        <strain evidence="3">Expedition CK06-06</strain>
    </source>
</reference>
<proteinExistence type="predicted"/>
<dbReference type="AlphaFoldDB" id="X1SWL3"/>
<dbReference type="GO" id="GO:0008170">
    <property type="term" value="F:N-methyltransferase activity"/>
    <property type="evidence" value="ECO:0007669"/>
    <property type="project" value="InterPro"/>
</dbReference>
<sequence length="344" mass="39581">EFWAELIYRYGYEPARIGVEVTVPDRTPVDRADLVIFKDDERKHPYAVIECKRDGITDAEFEQAVEQACGNGTWAKFRASYVGVVAGPTRRFLDFSPKYGVLEREANIIADIPKQYGKPEEWRFRKDTDDDIQAVNKETLIKTIKKCHQTLWGGGRLSPPNAFGELAKLIFVKIRDEHAPRKAGEAYEFQIKTHESSTKLAERIRGLYEEAKKQEPDVFTDTIRIDDATLRTVVAHMEWVSFNKTDLDTKGVAFEQFMDGFFKGDFGQYFTPREIIEFAVQMMDPKDDELVLDPACGSGGFLLHALDYMREKGKEFYQDKSNEHYRYWHAFSGGAYRKKESGSS</sequence>
<comment type="caution">
    <text evidence="3">The sequence shown here is derived from an EMBL/GenBank/DDBJ whole genome shotgun (WGS) entry which is preliminary data.</text>
</comment>
<feature type="domain" description="DNA methylase adenine-specific" evidence="1">
    <location>
        <begin position="248"/>
        <end position="314"/>
    </location>
</feature>
<dbReference type="Pfam" id="PF13588">
    <property type="entry name" value="HSDR_N_2"/>
    <property type="match status" value="1"/>
</dbReference>
<dbReference type="InterPro" id="IPR029464">
    <property type="entry name" value="HSDR_N"/>
</dbReference>
<dbReference type="SUPFAM" id="SSF53335">
    <property type="entry name" value="S-adenosyl-L-methionine-dependent methyltransferases"/>
    <property type="match status" value="1"/>
</dbReference>
<protein>
    <submittedName>
        <fullName evidence="3">Uncharacterized protein</fullName>
    </submittedName>
</protein>
<evidence type="ECO:0000259" key="1">
    <source>
        <dbReference type="Pfam" id="PF02384"/>
    </source>
</evidence>
<organism evidence="3">
    <name type="scientific">marine sediment metagenome</name>
    <dbReference type="NCBI Taxonomy" id="412755"/>
    <lineage>
        <taxon>unclassified sequences</taxon>
        <taxon>metagenomes</taxon>
        <taxon>ecological metagenomes</taxon>
    </lineage>
</organism>
<dbReference type="InterPro" id="IPR003356">
    <property type="entry name" value="DNA_methylase_A-5"/>
</dbReference>
<dbReference type="InterPro" id="IPR052916">
    <property type="entry name" value="Type-I_RE_MTase_Subunit"/>
</dbReference>
<dbReference type="Gene3D" id="3.40.50.150">
    <property type="entry name" value="Vaccinia Virus protein VP39"/>
    <property type="match status" value="1"/>
</dbReference>
<name>X1SWL3_9ZZZZ</name>
<gene>
    <name evidence="3" type="ORF">S12H4_14654</name>
</gene>
<evidence type="ECO:0000259" key="2">
    <source>
        <dbReference type="Pfam" id="PF13588"/>
    </source>
</evidence>
<dbReference type="InterPro" id="IPR029063">
    <property type="entry name" value="SAM-dependent_MTases_sf"/>
</dbReference>
<dbReference type="PANTHER" id="PTHR42998:SF1">
    <property type="entry name" value="TYPE I RESTRICTION ENZYME HINDI METHYLASE SUBUNIT"/>
    <property type="match status" value="1"/>
</dbReference>
<evidence type="ECO:0000313" key="3">
    <source>
        <dbReference type="EMBL" id="GAI83506.1"/>
    </source>
</evidence>
<feature type="non-terminal residue" evidence="3">
    <location>
        <position position="1"/>
    </location>
</feature>
<dbReference type="PANTHER" id="PTHR42998">
    <property type="entry name" value="TYPE I RESTRICTION ENZYME HINDVIIP M PROTEIN-RELATED"/>
    <property type="match status" value="1"/>
</dbReference>
<accession>X1SWL3</accession>
<feature type="domain" description="Type I restriction enzyme R protein N-terminal" evidence="2">
    <location>
        <begin position="3"/>
        <end position="67"/>
    </location>
</feature>